<accession>A0A397CJB6</accession>
<evidence type="ECO:0000313" key="5">
    <source>
        <dbReference type="Proteomes" id="UP000266643"/>
    </source>
</evidence>
<organism evidence="4 5">
    <name type="scientific">Aphanomyces astaci</name>
    <name type="common">Crayfish plague agent</name>
    <dbReference type="NCBI Taxonomy" id="112090"/>
    <lineage>
        <taxon>Eukaryota</taxon>
        <taxon>Sar</taxon>
        <taxon>Stramenopiles</taxon>
        <taxon>Oomycota</taxon>
        <taxon>Saprolegniomycetes</taxon>
        <taxon>Saprolegniales</taxon>
        <taxon>Verrucalvaceae</taxon>
        <taxon>Aphanomyces</taxon>
    </lineage>
</organism>
<protein>
    <recommendedName>
        <fullName evidence="3">Peptidase A2 domain-containing protein</fullName>
    </recommendedName>
</protein>
<dbReference type="SUPFAM" id="SSF50630">
    <property type="entry name" value="Acid proteases"/>
    <property type="match status" value="1"/>
</dbReference>
<evidence type="ECO:0000256" key="2">
    <source>
        <dbReference type="SAM" id="MobiDB-lite"/>
    </source>
</evidence>
<dbReference type="EMBL" id="QUTD01008866">
    <property type="protein sequence ID" value="RHY44572.1"/>
    <property type="molecule type" value="Genomic_DNA"/>
</dbReference>
<gene>
    <name evidence="4" type="ORF">DYB30_005066</name>
</gene>
<feature type="compositionally biased region" description="Basic residues" evidence="2">
    <location>
        <begin position="409"/>
        <end position="418"/>
    </location>
</feature>
<keyword evidence="1" id="KW-0378">Hydrolase</keyword>
<dbReference type="PROSITE" id="PS50175">
    <property type="entry name" value="ASP_PROT_RETROV"/>
    <property type="match status" value="1"/>
</dbReference>
<dbReference type="Proteomes" id="UP000266643">
    <property type="component" value="Unassembled WGS sequence"/>
</dbReference>
<dbReference type="VEuPathDB" id="FungiDB:H257_12049"/>
<reference evidence="4 5" key="1">
    <citation type="submission" date="2018-08" db="EMBL/GenBank/DDBJ databases">
        <title>Aphanomyces genome sequencing and annotation.</title>
        <authorList>
            <person name="Minardi D."/>
            <person name="Oidtmann B."/>
            <person name="Van Der Giezen M."/>
            <person name="Studholme D.J."/>
        </authorList>
    </citation>
    <scope>NUCLEOTIDE SEQUENCE [LARGE SCALE GENOMIC DNA]</scope>
    <source>
        <strain evidence="4 5">D2</strain>
    </source>
</reference>
<dbReference type="GO" id="GO:0004190">
    <property type="term" value="F:aspartic-type endopeptidase activity"/>
    <property type="evidence" value="ECO:0007669"/>
    <property type="project" value="InterPro"/>
</dbReference>
<comment type="caution">
    <text evidence="4">The sequence shown here is derived from an EMBL/GenBank/DDBJ whole genome shotgun (WGS) entry which is preliminary data.</text>
</comment>
<dbReference type="GO" id="GO:0006508">
    <property type="term" value="P:proteolysis"/>
    <property type="evidence" value="ECO:0007669"/>
    <property type="project" value="InterPro"/>
</dbReference>
<dbReference type="VEuPathDB" id="FungiDB:H257_19127"/>
<evidence type="ECO:0000259" key="3">
    <source>
        <dbReference type="PROSITE" id="PS50175"/>
    </source>
</evidence>
<name>A0A397CJB6_APHAT</name>
<evidence type="ECO:0000256" key="1">
    <source>
        <dbReference type="ARBA" id="ARBA00022801"/>
    </source>
</evidence>
<proteinExistence type="predicted"/>
<sequence>MPVADLPSLRLEDGDEVLCLPPHDGTFSPRTTLMDNSANPYDGFYKCVVHGSRMLPDRRIIDTATTEISIQNEAMVKKILSDNTTKIGDLPLTSSLARITRTRSMETVVAVSLPPQNQAEMDELRMQSVERAAASSSQYNQMIYEQLAQFHAQQEAMGNEVVQVTLLQQQEDLIRQQDELKRTMANQAKATAEHQEMLRQASDAMQQQHYMVEELNKKLSSVAGEAGAATSRVENLMGVQQLPLAPKYKGNTKRERCEFMDVYLAYSRRVEVLNRGVGVHELDLDAVAKEIASLKVGTKIRDAESRVGRLLADFYEKLEQLDVAHLSEQGPKQSVKILMATIRPVQLKATVERQLMREVNKAYKTDVKAFCRRLVSLLDNFMLFESQLFVSDPKNNPNRQRLYGDKQLRQQRPRKRNLARNPGLQQGLHLSSRIRRTCLPGEAQRRLDQRLKKPQVAAVAVPDRRGEVKPKVVGAAVDMDEATVVPVLRTLECAINGLKATTLLDSGADQSVLSLTFLSRLETTGNFTSAVRQLDTAIVLGGFLEGMKLQVDRDVNL</sequence>
<feature type="region of interest" description="Disordered" evidence="2">
    <location>
        <begin position="395"/>
        <end position="426"/>
    </location>
</feature>
<dbReference type="InterPro" id="IPR021109">
    <property type="entry name" value="Peptidase_aspartic_dom_sf"/>
</dbReference>
<dbReference type="InterPro" id="IPR001995">
    <property type="entry name" value="Peptidase_A2_cat"/>
</dbReference>
<evidence type="ECO:0000313" key="4">
    <source>
        <dbReference type="EMBL" id="RHY44572.1"/>
    </source>
</evidence>
<dbReference type="AlphaFoldDB" id="A0A397CJB6"/>
<feature type="domain" description="Peptidase A2" evidence="3">
    <location>
        <begin position="500"/>
        <end position="514"/>
    </location>
</feature>